<proteinExistence type="predicted"/>
<reference evidence="2 3" key="1">
    <citation type="journal article" date="2018" name="Plant J.">
        <title>Genome sequences of Chlorella sorokiniana UTEX 1602 and Micractinium conductrix SAG 241.80: implications to maltose excretion by a green alga.</title>
        <authorList>
            <person name="Arriola M.B."/>
            <person name="Velmurugan N."/>
            <person name="Zhang Y."/>
            <person name="Plunkett M.H."/>
            <person name="Hondzo H."/>
            <person name="Barney B.M."/>
        </authorList>
    </citation>
    <scope>NUCLEOTIDE SEQUENCE [LARGE SCALE GENOMIC DNA]</scope>
    <source>
        <strain evidence="2 3">SAG 241.80</strain>
    </source>
</reference>
<evidence type="ECO:0000313" key="2">
    <source>
        <dbReference type="EMBL" id="PSC76818.1"/>
    </source>
</evidence>
<feature type="chain" id="PRO_5015148284" evidence="1">
    <location>
        <begin position="24"/>
        <end position="246"/>
    </location>
</feature>
<keyword evidence="1" id="KW-0732">Signal</keyword>
<dbReference type="Gene3D" id="2.30.180.10">
    <property type="entry name" value="FAS1 domain"/>
    <property type="match status" value="1"/>
</dbReference>
<keyword evidence="3" id="KW-1185">Reference proteome</keyword>
<dbReference type="OrthoDB" id="512083at2759"/>
<dbReference type="InterPro" id="IPR036378">
    <property type="entry name" value="FAS1_dom_sf"/>
</dbReference>
<name>A0A2P6VRU0_9CHLO</name>
<accession>A0A2P6VRU0</accession>
<protein>
    <submittedName>
        <fullName evidence="2">Nex18 symbiotically induced</fullName>
    </submittedName>
</protein>
<dbReference type="SUPFAM" id="SSF82153">
    <property type="entry name" value="FAS1 domain"/>
    <property type="match status" value="1"/>
</dbReference>
<dbReference type="Proteomes" id="UP000239649">
    <property type="component" value="Unassembled WGS sequence"/>
</dbReference>
<dbReference type="AlphaFoldDB" id="A0A2P6VRU0"/>
<dbReference type="EMBL" id="LHPF02000001">
    <property type="protein sequence ID" value="PSC76818.1"/>
    <property type="molecule type" value="Genomic_DNA"/>
</dbReference>
<dbReference type="PROSITE" id="PS51257">
    <property type="entry name" value="PROKAR_LIPOPROTEIN"/>
    <property type="match status" value="1"/>
</dbReference>
<evidence type="ECO:0000256" key="1">
    <source>
        <dbReference type="SAM" id="SignalP"/>
    </source>
</evidence>
<evidence type="ECO:0000313" key="3">
    <source>
        <dbReference type="Proteomes" id="UP000239649"/>
    </source>
</evidence>
<comment type="caution">
    <text evidence="2">The sequence shown here is derived from an EMBL/GenBank/DDBJ whole genome shotgun (WGS) entry which is preliminary data.</text>
</comment>
<sequence>MVTTRRAAAGLLAAAVLAASCSAAFVVNTPADFLEANADEFQCVWALLERAGLTEAMADGELSNTYFLPTDAAFITDLAQTAPALSVEPEQDYVADLTVDQIVSWIDVMSPEAAQRFLKAHVSPVNYPSVSSLAYPNGTPDVSADPFGGEPVHPTIDNSLGQKLSVVYEASYHALYLDAKPDAKGNGRAVAYIAGPAAMPAGESTMYVLLNVLGDPKLITAGAALVAQAVDAAGADAPAPAPRTST</sequence>
<feature type="signal peptide" evidence="1">
    <location>
        <begin position="1"/>
        <end position="23"/>
    </location>
</feature>
<organism evidence="2 3">
    <name type="scientific">Micractinium conductrix</name>
    <dbReference type="NCBI Taxonomy" id="554055"/>
    <lineage>
        <taxon>Eukaryota</taxon>
        <taxon>Viridiplantae</taxon>
        <taxon>Chlorophyta</taxon>
        <taxon>core chlorophytes</taxon>
        <taxon>Trebouxiophyceae</taxon>
        <taxon>Chlorellales</taxon>
        <taxon>Chlorellaceae</taxon>
        <taxon>Chlorella clade</taxon>
        <taxon>Micractinium</taxon>
    </lineage>
</organism>
<gene>
    <name evidence="2" type="primary">g316</name>
    <name evidence="2" type="ORF">C2E20_0316</name>
</gene>